<dbReference type="Proteomes" id="UP000543556">
    <property type="component" value="Unassembled WGS sequence"/>
</dbReference>
<comment type="cofactor">
    <cofactor evidence="1">
        <name>Mg(2+)</name>
        <dbReference type="ChEBI" id="CHEBI:18420"/>
    </cofactor>
</comment>
<dbReference type="InterPro" id="IPR050187">
    <property type="entry name" value="Lipid_Phosphate_FormReg"/>
</dbReference>
<keyword evidence="5 10" id="KW-0418">Kinase</keyword>
<keyword evidence="7" id="KW-0444">Lipid biosynthesis</keyword>
<dbReference type="PROSITE" id="PS50146">
    <property type="entry name" value="DAGK"/>
    <property type="match status" value="1"/>
</dbReference>
<evidence type="ECO:0000256" key="8">
    <source>
        <dbReference type="ARBA" id="ARBA00023264"/>
    </source>
</evidence>
<dbReference type="Pfam" id="PF19279">
    <property type="entry name" value="YegS_C"/>
    <property type="match status" value="1"/>
</dbReference>
<dbReference type="AlphaFoldDB" id="A0A7Y7LXK0"/>
<keyword evidence="7" id="KW-0443">Lipid metabolism</keyword>
<dbReference type="Gene3D" id="3.40.50.10330">
    <property type="entry name" value="Probable inorganic polyphosphate/atp-NAD kinase, domain 1"/>
    <property type="match status" value="1"/>
</dbReference>
<evidence type="ECO:0000256" key="6">
    <source>
        <dbReference type="ARBA" id="ARBA00022840"/>
    </source>
</evidence>
<evidence type="ECO:0000256" key="1">
    <source>
        <dbReference type="ARBA" id="ARBA00001946"/>
    </source>
</evidence>
<sequence>MSAEIGVVPSGGEALLLVNPASGRGRALRLLPRTADALRAAGFVPTVCITESLADATARARAAAPGSLVAVLGGDGSLGAAAGGARESGAVVLPLAGGRGNDTVRRLGLPRDPVKAVRGMGRLVVRELDLGLVNGCPYFGVANAGFDGLANEYGNGARLNLGPFVYLYGGLKAFREWKDVTFTVSVDGLETTFPGWFVAVGNVGQYGGGLRICPAAKADDGLLDVVSLGRASILAVVAVFLRSYRGAHLGQANVRFSRGSAVVISANKSLSVYADGERVAELPVTVGIAPAAVQVLVPEGSGGFG</sequence>
<keyword evidence="3" id="KW-0808">Transferase</keyword>
<dbReference type="RefSeq" id="WP_176634171.1">
    <property type="nucleotide sequence ID" value="NZ_JAAMFM010000005.1"/>
</dbReference>
<comment type="similarity">
    <text evidence="2">Belongs to the diacylglycerol/lipid kinase family.</text>
</comment>
<name>A0A7Y7LXK0_9MICC</name>
<dbReference type="SUPFAM" id="SSF111331">
    <property type="entry name" value="NAD kinase/diacylglycerol kinase-like"/>
    <property type="match status" value="1"/>
</dbReference>
<dbReference type="GO" id="GO:0005524">
    <property type="term" value="F:ATP binding"/>
    <property type="evidence" value="ECO:0007669"/>
    <property type="project" value="UniProtKB-KW"/>
</dbReference>
<organism evidence="10 11">
    <name type="scientific">Arthrobacter wenxiniae</name>
    <dbReference type="NCBI Taxonomy" id="2713570"/>
    <lineage>
        <taxon>Bacteria</taxon>
        <taxon>Bacillati</taxon>
        <taxon>Actinomycetota</taxon>
        <taxon>Actinomycetes</taxon>
        <taxon>Micrococcales</taxon>
        <taxon>Micrococcaceae</taxon>
        <taxon>Arthrobacter</taxon>
    </lineage>
</organism>
<dbReference type="GO" id="GO:0016301">
    <property type="term" value="F:kinase activity"/>
    <property type="evidence" value="ECO:0007669"/>
    <property type="project" value="UniProtKB-KW"/>
</dbReference>
<gene>
    <name evidence="10" type="ORF">G6034_05910</name>
</gene>
<dbReference type="PANTHER" id="PTHR12358">
    <property type="entry name" value="SPHINGOSINE KINASE"/>
    <property type="match status" value="1"/>
</dbReference>
<keyword evidence="4" id="KW-0547">Nucleotide-binding</keyword>
<evidence type="ECO:0000313" key="10">
    <source>
        <dbReference type="EMBL" id="NVM94450.1"/>
    </source>
</evidence>
<feature type="domain" description="DAGKc" evidence="9">
    <location>
        <begin position="9"/>
        <end position="138"/>
    </location>
</feature>
<dbReference type="GO" id="GO:0005886">
    <property type="term" value="C:plasma membrane"/>
    <property type="evidence" value="ECO:0007669"/>
    <property type="project" value="TreeGrafter"/>
</dbReference>
<dbReference type="EMBL" id="JAAMFM010000005">
    <property type="protein sequence ID" value="NVM94450.1"/>
    <property type="molecule type" value="Genomic_DNA"/>
</dbReference>
<evidence type="ECO:0000256" key="7">
    <source>
        <dbReference type="ARBA" id="ARBA00023209"/>
    </source>
</evidence>
<comment type="caution">
    <text evidence="10">The sequence shown here is derived from an EMBL/GenBank/DDBJ whole genome shotgun (WGS) entry which is preliminary data.</text>
</comment>
<reference evidence="10 11" key="1">
    <citation type="submission" date="2020-02" db="EMBL/GenBank/DDBJ databases">
        <title>Genome sequence of strain AETb3-4.</title>
        <authorList>
            <person name="Gao J."/>
            <person name="Zhang X."/>
        </authorList>
    </citation>
    <scope>NUCLEOTIDE SEQUENCE [LARGE SCALE GENOMIC DNA]</scope>
    <source>
        <strain evidence="10 11">AETb3-4</strain>
    </source>
</reference>
<evidence type="ECO:0000256" key="5">
    <source>
        <dbReference type="ARBA" id="ARBA00022777"/>
    </source>
</evidence>
<dbReference type="Gene3D" id="2.60.200.40">
    <property type="match status" value="1"/>
</dbReference>
<dbReference type="PANTHER" id="PTHR12358:SF106">
    <property type="entry name" value="LIPID KINASE YEGS"/>
    <property type="match status" value="1"/>
</dbReference>
<dbReference type="InterPro" id="IPR001206">
    <property type="entry name" value="Diacylglycerol_kinase_cat_dom"/>
</dbReference>
<keyword evidence="11" id="KW-1185">Reference proteome</keyword>
<proteinExistence type="inferred from homology"/>
<dbReference type="InterPro" id="IPR016064">
    <property type="entry name" value="NAD/diacylglycerol_kinase_sf"/>
</dbReference>
<dbReference type="GO" id="GO:0008654">
    <property type="term" value="P:phospholipid biosynthetic process"/>
    <property type="evidence" value="ECO:0007669"/>
    <property type="project" value="UniProtKB-KW"/>
</dbReference>
<protein>
    <submittedName>
        <fullName evidence="10">Diacylglycerol kinase family lipid kinase</fullName>
    </submittedName>
</protein>
<dbReference type="InterPro" id="IPR045540">
    <property type="entry name" value="YegS/DAGK_C"/>
</dbReference>
<evidence type="ECO:0000256" key="3">
    <source>
        <dbReference type="ARBA" id="ARBA00022679"/>
    </source>
</evidence>
<accession>A0A7Y7LXK0</accession>
<keyword evidence="8" id="KW-1208">Phospholipid metabolism</keyword>
<dbReference type="Pfam" id="PF00781">
    <property type="entry name" value="DAGK_cat"/>
    <property type="match status" value="1"/>
</dbReference>
<evidence type="ECO:0000313" key="11">
    <source>
        <dbReference type="Proteomes" id="UP000543556"/>
    </source>
</evidence>
<evidence type="ECO:0000256" key="2">
    <source>
        <dbReference type="ARBA" id="ARBA00005983"/>
    </source>
</evidence>
<dbReference type="InterPro" id="IPR017438">
    <property type="entry name" value="ATP-NAD_kinase_N"/>
</dbReference>
<evidence type="ECO:0000259" key="9">
    <source>
        <dbReference type="PROSITE" id="PS50146"/>
    </source>
</evidence>
<keyword evidence="7" id="KW-0594">Phospholipid biosynthesis</keyword>
<keyword evidence="6" id="KW-0067">ATP-binding</keyword>
<evidence type="ECO:0000256" key="4">
    <source>
        <dbReference type="ARBA" id="ARBA00022741"/>
    </source>
</evidence>